<protein>
    <recommendedName>
        <fullName evidence="3">RNA-polymerase II-associated protein 3-like C-terminal domain-containing protein</fullName>
    </recommendedName>
</protein>
<dbReference type="PROSITE" id="PS50005">
    <property type="entry name" value="TPR"/>
    <property type="match status" value="2"/>
</dbReference>
<keyword evidence="1" id="KW-0802">TPR repeat</keyword>
<evidence type="ECO:0000256" key="1">
    <source>
        <dbReference type="PROSITE-ProRule" id="PRU00339"/>
    </source>
</evidence>
<keyword evidence="5" id="KW-1185">Reference proteome</keyword>
<dbReference type="SMR" id="A0A8T3BEN8"/>
<dbReference type="InterPro" id="IPR019734">
    <property type="entry name" value="TPR_rpt"/>
</dbReference>
<accession>A0A8T3BEN8</accession>
<dbReference type="PANTHER" id="PTHR47329">
    <property type="entry name" value="OS05G0129900 PROTEIN"/>
    <property type="match status" value="1"/>
</dbReference>
<evidence type="ECO:0000256" key="2">
    <source>
        <dbReference type="SAM" id="MobiDB-lite"/>
    </source>
</evidence>
<feature type="region of interest" description="Disordered" evidence="2">
    <location>
        <begin position="1"/>
        <end position="34"/>
    </location>
</feature>
<dbReference type="EMBL" id="JAGYWB010000009">
    <property type="protein sequence ID" value="KAI0511542.1"/>
    <property type="molecule type" value="Genomic_DNA"/>
</dbReference>
<dbReference type="Gene3D" id="1.25.40.10">
    <property type="entry name" value="Tetratricopeptide repeat domain"/>
    <property type="match status" value="1"/>
</dbReference>
<dbReference type="Pfam" id="PF00515">
    <property type="entry name" value="TPR_1"/>
    <property type="match status" value="1"/>
</dbReference>
<evidence type="ECO:0000313" key="4">
    <source>
        <dbReference type="EMBL" id="KAI0511542.1"/>
    </source>
</evidence>
<organism evidence="4 5">
    <name type="scientific">Dendrobium nobile</name>
    <name type="common">Orchid</name>
    <dbReference type="NCBI Taxonomy" id="94219"/>
    <lineage>
        <taxon>Eukaryota</taxon>
        <taxon>Viridiplantae</taxon>
        <taxon>Streptophyta</taxon>
        <taxon>Embryophyta</taxon>
        <taxon>Tracheophyta</taxon>
        <taxon>Spermatophyta</taxon>
        <taxon>Magnoliopsida</taxon>
        <taxon>Liliopsida</taxon>
        <taxon>Asparagales</taxon>
        <taxon>Orchidaceae</taxon>
        <taxon>Epidendroideae</taxon>
        <taxon>Malaxideae</taxon>
        <taxon>Dendrobiinae</taxon>
        <taxon>Dendrobium</taxon>
    </lineage>
</organism>
<dbReference type="Pfam" id="PF13877">
    <property type="entry name" value="RPAP3_C"/>
    <property type="match status" value="1"/>
</dbReference>
<feature type="repeat" description="TPR" evidence="1">
    <location>
        <begin position="88"/>
        <end position="121"/>
    </location>
</feature>
<proteinExistence type="predicted"/>
<dbReference type="InterPro" id="IPR025986">
    <property type="entry name" value="RPAP3-like_C"/>
</dbReference>
<evidence type="ECO:0000259" key="3">
    <source>
        <dbReference type="Pfam" id="PF13877"/>
    </source>
</evidence>
<sequence length="464" mass="52174">MEFSGFLKDLQDWDNKPKGRAQKAAKSMTGKVDEDKADFSKFPASEVKKINEKIVSSRENSERFGYLRNSGASDLSSSFLNKEKLPDATSEKELGNEYFKQKKFHEAIECYSRSIAFSPTSVAFANRAMAYLKVKKFVEAENDCTDALSLDDRYVKAYSRRLTARKELGKLEEAMEDADFAVRLEPNNPEIRKQFGEIKAMLERKLIQNVSDEKNSSAASKVSKAKGVYPVTGKTQTAEASVAQIMDCEMNSSNRMISLENIDRSKSFITESKNDSRSVNEPGESVASKLNATIAKEPNGGNNKHALRTSVQDLASRAASRVMATAPKIISTPTSAYQFEVLWRSLSNASAKQAQLLKTIPPSDLPKIFKNALSAPLLIEIIKCIATFFRDDTVFAVSMMSNLTYVPRFDMIIMCLSAMDRAELLRLWDEMFLCGQIQEDLRMILVRLRPKYCYGEWESHIRSS</sequence>
<reference evidence="4" key="1">
    <citation type="journal article" date="2022" name="Front. Genet.">
        <title>Chromosome-Scale Assembly of the Dendrobium nobile Genome Provides Insights Into the Molecular Mechanism of the Biosynthesis of the Medicinal Active Ingredient of Dendrobium.</title>
        <authorList>
            <person name="Xu Q."/>
            <person name="Niu S.-C."/>
            <person name="Li K.-L."/>
            <person name="Zheng P.-J."/>
            <person name="Zhang X.-J."/>
            <person name="Jia Y."/>
            <person name="Liu Y."/>
            <person name="Niu Y.-X."/>
            <person name="Yu L.-H."/>
            <person name="Chen D.-F."/>
            <person name="Zhang G.-Q."/>
        </authorList>
    </citation>
    <scope>NUCLEOTIDE SEQUENCE</scope>
    <source>
        <tissue evidence="4">Leaf</tissue>
    </source>
</reference>
<evidence type="ECO:0000313" key="5">
    <source>
        <dbReference type="Proteomes" id="UP000829196"/>
    </source>
</evidence>
<dbReference type="OrthoDB" id="629492at2759"/>
<gene>
    <name evidence="4" type="ORF">KFK09_012172</name>
</gene>
<dbReference type="InterPro" id="IPR011990">
    <property type="entry name" value="TPR-like_helical_dom_sf"/>
</dbReference>
<dbReference type="AlphaFoldDB" id="A0A8T3BEN8"/>
<comment type="caution">
    <text evidence="4">The sequence shown here is derived from an EMBL/GenBank/DDBJ whole genome shotgun (WGS) entry which is preliminary data.</text>
</comment>
<feature type="repeat" description="TPR" evidence="1">
    <location>
        <begin position="155"/>
        <end position="188"/>
    </location>
</feature>
<feature type="domain" description="RNA-polymerase II-associated protein 3-like C-terminal" evidence="3">
    <location>
        <begin position="333"/>
        <end position="421"/>
    </location>
</feature>
<dbReference type="PANTHER" id="PTHR47329:SF1">
    <property type="entry name" value="OS05G0129900 PROTEIN"/>
    <property type="match status" value="1"/>
</dbReference>
<name>A0A8T3BEN8_DENNO</name>
<dbReference type="SUPFAM" id="SSF48452">
    <property type="entry name" value="TPR-like"/>
    <property type="match status" value="1"/>
</dbReference>
<dbReference type="SMART" id="SM00028">
    <property type="entry name" value="TPR"/>
    <property type="match status" value="3"/>
</dbReference>
<dbReference type="Proteomes" id="UP000829196">
    <property type="component" value="Unassembled WGS sequence"/>
</dbReference>